<evidence type="ECO:0000256" key="1">
    <source>
        <dbReference type="SAM" id="MobiDB-lite"/>
    </source>
</evidence>
<dbReference type="Proteomes" id="UP000027581">
    <property type="component" value="Unassembled WGS sequence"/>
</dbReference>
<evidence type="ECO:0008006" key="4">
    <source>
        <dbReference type="Google" id="ProtNLM"/>
    </source>
</evidence>
<name>A0A060RXL8_PLARE</name>
<evidence type="ECO:0000313" key="3">
    <source>
        <dbReference type="Proteomes" id="UP000027581"/>
    </source>
</evidence>
<dbReference type="VEuPathDB" id="PlasmoDB:PRG01_0935900"/>
<dbReference type="PhylomeDB" id="A0A060RXL8"/>
<feature type="compositionally biased region" description="Basic residues" evidence="1">
    <location>
        <begin position="138"/>
        <end position="152"/>
    </location>
</feature>
<gene>
    <name evidence="2" type="ORF">PRCDC_0926500</name>
</gene>
<dbReference type="VEuPathDB" id="PlasmoDB:PRCDC_0926500"/>
<reference evidence="2" key="2">
    <citation type="submission" date="2014-05" db="EMBL/GenBank/DDBJ databases">
        <title>The genome sequences of chimpanzee malaria parasites reveal the path to human adaptation.</title>
        <authorList>
            <person name="Otto T.D."/>
            <person name="Rayner J.C."/>
            <person name="Boehme U."/>
            <person name="Pain A."/>
            <person name="Spottiswoode N."/>
            <person name="Sanders M."/>
            <person name="Quail M."/>
            <person name="Ollomo B."/>
            <person name="Renaud F."/>
            <person name="Thomas A.W."/>
            <person name="Prugnolle F."/>
            <person name="Conway D.J."/>
            <person name="Newbold C."/>
            <person name="Berriman M."/>
        </authorList>
    </citation>
    <scope>NUCLEOTIDE SEQUENCE [LARGE SCALE GENOMIC DNA]</scope>
    <source>
        <strain evidence="2">CDC</strain>
    </source>
</reference>
<evidence type="ECO:0000313" key="2">
    <source>
        <dbReference type="EMBL" id="CDO64344.1"/>
    </source>
</evidence>
<accession>A0A060RXL8</accession>
<sequence length="152" mass="18218">MSQMKKKYKNNKQSKALVKVKNKMNKKKIKLNDKDEDLVIGNIPDLNKETKKNLPKIIQIKKNTKKLKREKELLSKLNSEEKQKAEHILKVQKAILKSQGQKVYNEKSLKKRQKNMQTKKDKSRMKWENKKNKEQKNKNKKKNKNKNKHNKK</sequence>
<organism evidence="2 3">
    <name type="scientific">Plasmodium reichenowi</name>
    <dbReference type="NCBI Taxonomy" id="5854"/>
    <lineage>
        <taxon>Eukaryota</taxon>
        <taxon>Sar</taxon>
        <taxon>Alveolata</taxon>
        <taxon>Apicomplexa</taxon>
        <taxon>Aconoidasida</taxon>
        <taxon>Haemosporida</taxon>
        <taxon>Plasmodiidae</taxon>
        <taxon>Plasmodium</taxon>
        <taxon>Plasmodium (Laverania)</taxon>
    </lineage>
</organism>
<protein>
    <recommendedName>
        <fullName evidence="4">Ribosomal RNA-processing protein 14/surfeit locus protein 6 C-terminal domain-containing protein</fullName>
    </recommendedName>
</protein>
<dbReference type="EMBL" id="HG810770">
    <property type="protein sequence ID" value="CDO64344.1"/>
    <property type="molecule type" value="Genomic_DNA"/>
</dbReference>
<reference evidence="2" key="1">
    <citation type="submission" date="2014-01" db="EMBL/GenBank/DDBJ databases">
        <authorList>
            <person name="Aslett M."/>
        </authorList>
    </citation>
    <scope>NUCLEOTIDE SEQUENCE</scope>
    <source>
        <strain evidence="2">CDC</strain>
    </source>
</reference>
<dbReference type="AlphaFoldDB" id="A0A060RXL8"/>
<feature type="region of interest" description="Disordered" evidence="1">
    <location>
        <begin position="99"/>
        <end position="152"/>
    </location>
</feature>
<feature type="compositionally biased region" description="Basic and acidic residues" evidence="1">
    <location>
        <begin position="118"/>
        <end position="137"/>
    </location>
</feature>
<proteinExistence type="predicted"/>
<keyword evidence="3" id="KW-1185">Reference proteome</keyword>